<comment type="caution">
    <text evidence="3">The sequence shown here is derived from an EMBL/GenBank/DDBJ whole genome shotgun (WGS) entry which is preliminary data.</text>
</comment>
<organism evidence="3 4">
    <name type="scientific">Ranitomeya imitator</name>
    <name type="common">mimic poison frog</name>
    <dbReference type="NCBI Taxonomy" id="111125"/>
    <lineage>
        <taxon>Eukaryota</taxon>
        <taxon>Metazoa</taxon>
        <taxon>Chordata</taxon>
        <taxon>Craniata</taxon>
        <taxon>Vertebrata</taxon>
        <taxon>Euteleostomi</taxon>
        <taxon>Amphibia</taxon>
        <taxon>Batrachia</taxon>
        <taxon>Anura</taxon>
        <taxon>Neobatrachia</taxon>
        <taxon>Hyloidea</taxon>
        <taxon>Dendrobatidae</taxon>
        <taxon>Dendrobatinae</taxon>
        <taxon>Ranitomeya</taxon>
    </lineage>
</organism>
<dbReference type="EMBL" id="CAUEEQ010001113">
    <property type="protein sequence ID" value="CAJ0918917.1"/>
    <property type="molecule type" value="Genomic_DNA"/>
</dbReference>
<dbReference type="Proteomes" id="UP001176940">
    <property type="component" value="Unassembled WGS sequence"/>
</dbReference>
<dbReference type="InterPro" id="IPR004043">
    <property type="entry name" value="LCCL"/>
</dbReference>
<dbReference type="PROSITE" id="PS50820">
    <property type="entry name" value="LCCL"/>
    <property type="match status" value="1"/>
</dbReference>
<dbReference type="SUPFAM" id="SSF69848">
    <property type="entry name" value="LCCL domain"/>
    <property type="match status" value="1"/>
</dbReference>
<feature type="region of interest" description="Disordered" evidence="1">
    <location>
        <begin position="56"/>
        <end position="108"/>
    </location>
</feature>
<protein>
    <recommendedName>
        <fullName evidence="2">LCCL domain-containing protein</fullName>
    </recommendedName>
</protein>
<dbReference type="InterPro" id="IPR036609">
    <property type="entry name" value="LCCL_sf"/>
</dbReference>
<feature type="non-terminal residue" evidence="3">
    <location>
        <position position="1"/>
    </location>
</feature>
<evidence type="ECO:0000313" key="4">
    <source>
        <dbReference type="Proteomes" id="UP001176940"/>
    </source>
</evidence>
<proteinExistence type="predicted"/>
<dbReference type="Pfam" id="PF03815">
    <property type="entry name" value="LCCL"/>
    <property type="match status" value="1"/>
</dbReference>
<feature type="compositionally biased region" description="Polar residues" evidence="1">
    <location>
        <begin position="59"/>
        <end position="73"/>
    </location>
</feature>
<sequence length="124" mass="13279">VTCPEKCLTQKSQVWGNDIYADESSICQAAIHAGTIPKEGGSAIVVKRSGEKVYKDSSRNGVKSKSRGPSTGSFVFGSMSEFQFSTSNIDKSDPISEQSDKAQASKSPQGFFSRLGLNKLFAGF</sequence>
<dbReference type="SMART" id="SM00603">
    <property type="entry name" value="LCCL"/>
    <property type="match status" value="1"/>
</dbReference>
<dbReference type="PANTHER" id="PTHR31331">
    <property type="entry name" value="LCCL DOMAIN PROTEIN (AFU_ORTHOLOGUE AFUA_5G08630)"/>
    <property type="match status" value="1"/>
</dbReference>
<accession>A0ABN9KPS6</accession>
<feature type="compositionally biased region" description="Polar residues" evidence="1">
    <location>
        <begin position="80"/>
        <end position="89"/>
    </location>
</feature>
<gene>
    <name evidence="3" type="ORF">RIMI_LOCUS887680</name>
</gene>
<feature type="domain" description="LCCL" evidence="2">
    <location>
        <begin position="1"/>
        <end position="74"/>
    </location>
</feature>
<dbReference type="PANTHER" id="PTHR31331:SF1">
    <property type="entry name" value="CYSTEINE RICH SECRETORY PROTEIN LCCL DOMAIN CONTAINING 2"/>
    <property type="match status" value="1"/>
</dbReference>
<evidence type="ECO:0000313" key="3">
    <source>
        <dbReference type="EMBL" id="CAJ0918917.1"/>
    </source>
</evidence>
<feature type="compositionally biased region" description="Basic and acidic residues" evidence="1">
    <location>
        <begin position="90"/>
        <end position="100"/>
    </location>
</feature>
<reference evidence="3" key="1">
    <citation type="submission" date="2023-07" db="EMBL/GenBank/DDBJ databases">
        <authorList>
            <person name="Stuckert A."/>
        </authorList>
    </citation>
    <scope>NUCLEOTIDE SEQUENCE</scope>
</reference>
<evidence type="ECO:0000259" key="2">
    <source>
        <dbReference type="PROSITE" id="PS50820"/>
    </source>
</evidence>
<evidence type="ECO:0000256" key="1">
    <source>
        <dbReference type="SAM" id="MobiDB-lite"/>
    </source>
</evidence>
<dbReference type="InterPro" id="IPR051957">
    <property type="entry name" value="CRISP-LCCL_domain"/>
</dbReference>
<name>A0ABN9KPS6_9NEOB</name>
<dbReference type="Gene3D" id="2.170.130.20">
    <property type="entry name" value="LCCL-like domain"/>
    <property type="match status" value="1"/>
</dbReference>
<keyword evidence="4" id="KW-1185">Reference proteome</keyword>